<evidence type="ECO:0000313" key="2">
    <source>
        <dbReference type="Proteomes" id="UP000831327"/>
    </source>
</evidence>
<proteinExistence type="predicted"/>
<gene>
    <name evidence="1" type="ORF">Rmf_44990</name>
</gene>
<name>A0ABM7Y939_9PROT</name>
<sequence length="123" mass="13007">MVEKEAAPRGTLQGNAMHPPAIFAAQGAAMRQVLIALLLVAAPVVAQPPPQCTAETEGQAVCMAGKLCECRFERGGQMTGRPDRFAWDCGVMRPPCPPDPTIQPAQPWTAPGGLLIVPRGLRP</sequence>
<dbReference type="Proteomes" id="UP000831327">
    <property type="component" value="Chromosome"/>
</dbReference>
<keyword evidence="2" id="KW-1185">Reference proteome</keyword>
<evidence type="ECO:0000313" key="1">
    <source>
        <dbReference type="EMBL" id="BDG74570.1"/>
    </source>
</evidence>
<dbReference type="EMBL" id="AP025637">
    <property type="protein sequence ID" value="BDG74570.1"/>
    <property type="molecule type" value="Genomic_DNA"/>
</dbReference>
<protein>
    <recommendedName>
        <fullName evidence="3">Secreted protein</fullName>
    </recommendedName>
</protein>
<reference evidence="1 2" key="1">
    <citation type="journal article" date="2016" name="Microbes Environ.">
        <title>Phylogenetically diverse aerobic anoxygenic phototrophic bacteria isolated from epilithic biofilms in Tama river, Japan.</title>
        <authorList>
            <person name="Hirose S."/>
            <person name="Matsuura K."/>
            <person name="Haruta S."/>
        </authorList>
    </citation>
    <scope>NUCLEOTIDE SEQUENCE [LARGE SCALE GENOMIC DNA]</scope>
    <source>
        <strain evidence="1 2">S08</strain>
    </source>
</reference>
<accession>A0ABM7Y939</accession>
<organism evidence="1 2">
    <name type="scientific">Roseomonas fluvialis</name>
    <dbReference type="NCBI Taxonomy" id="1750527"/>
    <lineage>
        <taxon>Bacteria</taxon>
        <taxon>Pseudomonadati</taxon>
        <taxon>Pseudomonadota</taxon>
        <taxon>Alphaproteobacteria</taxon>
        <taxon>Acetobacterales</taxon>
        <taxon>Roseomonadaceae</taxon>
        <taxon>Roseomonas</taxon>
    </lineage>
</organism>
<evidence type="ECO:0008006" key="3">
    <source>
        <dbReference type="Google" id="ProtNLM"/>
    </source>
</evidence>